<keyword evidence="4 5" id="KW-0472">Membrane</keyword>
<evidence type="ECO:0000313" key="6">
    <source>
        <dbReference type="EMBL" id="MEK0252325.1"/>
    </source>
</evidence>
<dbReference type="Proteomes" id="UP001498501">
    <property type="component" value="Unassembled WGS sequence"/>
</dbReference>
<comment type="caution">
    <text evidence="7">The sequence shown here is derived from an EMBL/GenBank/DDBJ whole genome shotgun (WGS) entry which is preliminary data.</text>
</comment>
<gene>
    <name evidence="7" type="ORF">DC346_07940</name>
    <name evidence="6" type="ORF">WM018_07300</name>
</gene>
<accession>A0A365PJ33</accession>
<organism evidence="7 8">
    <name type="scientific">Acinetobacter junii</name>
    <dbReference type="NCBI Taxonomy" id="40215"/>
    <lineage>
        <taxon>Bacteria</taxon>
        <taxon>Pseudomonadati</taxon>
        <taxon>Pseudomonadota</taxon>
        <taxon>Gammaproteobacteria</taxon>
        <taxon>Moraxellales</taxon>
        <taxon>Moraxellaceae</taxon>
        <taxon>Acinetobacter</taxon>
    </lineage>
</organism>
<dbReference type="RefSeq" id="WP_112987180.1">
    <property type="nucleotide sequence ID" value="NZ_BKSS01000003.1"/>
</dbReference>
<evidence type="ECO:0000256" key="5">
    <source>
        <dbReference type="SAM" id="Phobius"/>
    </source>
</evidence>
<reference evidence="7 8" key="1">
    <citation type="submission" date="2018-04" db="EMBL/GenBank/DDBJ databases">
        <title>Acinetobacter junii Genome sequencing and assembly.</title>
        <authorList>
            <person name="Su J."/>
            <person name="Rensing C."/>
            <person name="Mazhar H.S."/>
        </authorList>
    </citation>
    <scope>NUCLEOTIDE SEQUENCE [LARGE SCALE GENOMIC DNA]</scope>
    <source>
        <strain evidence="7 8">SC22</strain>
    </source>
</reference>
<dbReference type="InterPro" id="IPR012451">
    <property type="entry name" value="DUF1656"/>
</dbReference>
<dbReference type="EMBL" id="JBBMLE010000021">
    <property type="protein sequence ID" value="MEK0252325.1"/>
    <property type="molecule type" value="Genomic_DNA"/>
</dbReference>
<dbReference type="Proteomes" id="UP000253688">
    <property type="component" value="Unassembled WGS sequence"/>
</dbReference>
<dbReference type="Pfam" id="PF07869">
    <property type="entry name" value="DUF1656"/>
    <property type="match status" value="1"/>
</dbReference>
<keyword evidence="1" id="KW-1003">Cell membrane</keyword>
<keyword evidence="3 5" id="KW-1133">Transmembrane helix</keyword>
<evidence type="ECO:0000313" key="9">
    <source>
        <dbReference type="Proteomes" id="UP001498501"/>
    </source>
</evidence>
<reference evidence="6 9" key="2">
    <citation type="submission" date="2024-03" db="EMBL/GenBank/DDBJ databases">
        <title>Cross-transmission of Acinetobacter junii carrying blaOXA-58 in a neonatal intensive care unit.</title>
        <authorList>
            <person name="Bour M."/>
            <person name="Potron A."/>
            <person name="Lecointe D."/>
        </authorList>
    </citation>
    <scope>NUCLEOTIDE SEQUENCE [LARGE SCALE GENOMIC DNA]</scope>
    <source>
        <strain evidence="6 9">21A3096 case 1</strain>
    </source>
</reference>
<proteinExistence type="predicted"/>
<evidence type="ECO:0000256" key="3">
    <source>
        <dbReference type="ARBA" id="ARBA00022989"/>
    </source>
</evidence>
<evidence type="ECO:0000313" key="8">
    <source>
        <dbReference type="Proteomes" id="UP000253688"/>
    </source>
</evidence>
<dbReference type="STRING" id="40215.BVL33_15835"/>
<evidence type="ECO:0000313" key="7">
    <source>
        <dbReference type="EMBL" id="RBA48164.1"/>
    </source>
</evidence>
<feature type="transmembrane region" description="Helical" evidence="5">
    <location>
        <begin position="6"/>
        <end position="25"/>
    </location>
</feature>
<feature type="transmembrane region" description="Helical" evidence="5">
    <location>
        <begin position="46"/>
        <end position="67"/>
    </location>
</feature>
<evidence type="ECO:0000256" key="1">
    <source>
        <dbReference type="ARBA" id="ARBA00022475"/>
    </source>
</evidence>
<name>A0A365PJ33_ACIJU</name>
<dbReference type="EMBL" id="QEWH01000038">
    <property type="protein sequence ID" value="RBA48164.1"/>
    <property type="molecule type" value="Genomic_DNA"/>
</dbReference>
<keyword evidence="9" id="KW-1185">Reference proteome</keyword>
<keyword evidence="2 5" id="KW-0812">Transmembrane</keyword>
<evidence type="ECO:0000256" key="2">
    <source>
        <dbReference type="ARBA" id="ARBA00022692"/>
    </source>
</evidence>
<evidence type="ECO:0000256" key="4">
    <source>
        <dbReference type="ARBA" id="ARBA00023136"/>
    </source>
</evidence>
<protein>
    <submittedName>
        <fullName evidence="7">DUF1656 domain-containing protein</fullName>
    </submittedName>
</protein>
<sequence>MGEINLYGIYIPTLLVQAVIAYVLFKILSPFVDRFAQAGWIGLPSIFNLCFYLALMLCVHEIFVRLWI</sequence>
<dbReference type="AlphaFoldDB" id="A0A365PJ33"/>